<dbReference type="GO" id="GO:0030295">
    <property type="term" value="F:protein kinase activator activity"/>
    <property type="evidence" value="ECO:0007669"/>
    <property type="project" value="TreeGrafter"/>
</dbReference>
<dbReference type="GO" id="GO:0000156">
    <property type="term" value="F:phosphorelay response regulator activity"/>
    <property type="evidence" value="ECO:0007669"/>
    <property type="project" value="TreeGrafter"/>
</dbReference>
<dbReference type="Pfam" id="PF02518">
    <property type="entry name" value="HATPase_c"/>
    <property type="match status" value="1"/>
</dbReference>
<dbReference type="PROSITE" id="PS50109">
    <property type="entry name" value="HIS_KIN"/>
    <property type="match status" value="1"/>
</dbReference>
<keyword evidence="5" id="KW-0418">Kinase</keyword>
<feature type="transmembrane region" description="Helical" evidence="6">
    <location>
        <begin position="80"/>
        <end position="102"/>
    </location>
</feature>
<dbReference type="PANTHER" id="PTHR42878">
    <property type="entry name" value="TWO-COMPONENT HISTIDINE KINASE"/>
    <property type="match status" value="1"/>
</dbReference>
<organism evidence="8 9">
    <name type="scientific">Rheinheimera riviphila</name>
    <dbReference type="NCBI Taxonomy" id="1834037"/>
    <lineage>
        <taxon>Bacteria</taxon>
        <taxon>Pseudomonadati</taxon>
        <taxon>Pseudomonadota</taxon>
        <taxon>Gammaproteobacteria</taxon>
        <taxon>Chromatiales</taxon>
        <taxon>Chromatiaceae</taxon>
        <taxon>Rheinheimera</taxon>
    </lineage>
</organism>
<dbReference type="InterPro" id="IPR036890">
    <property type="entry name" value="HATPase_C_sf"/>
</dbReference>
<gene>
    <name evidence="8" type="ORF">EOE67_13800</name>
</gene>
<evidence type="ECO:0000313" key="9">
    <source>
        <dbReference type="Proteomes" id="UP000283077"/>
    </source>
</evidence>
<reference evidence="8 9" key="1">
    <citation type="submission" date="2019-01" db="EMBL/GenBank/DDBJ databases">
        <authorList>
            <person name="Chen W.-M."/>
        </authorList>
    </citation>
    <scope>NUCLEOTIDE SEQUENCE [LARGE SCALE GENOMIC DNA]</scope>
    <source>
        <strain evidence="8 9">KYPC3</strain>
    </source>
</reference>
<evidence type="ECO:0000256" key="6">
    <source>
        <dbReference type="SAM" id="Phobius"/>
    </source>
</evidence>
<evidence type="ECO:0000256" key="4">
    <source>
        <dbReference type="ARBA" id="ARBA00022679"/>
    </source>
</evidence>
<keyword evidence="6" id="KW-0472">Membrane</keyword>
<dbReference type="PRINTS" id="PR00344">
    <property type="entry name" value="BCTRLSENSOR"/>
</dbReference>
<dbReference type="InterPro" id="IPR050351">
    <property type="entry name" value="BphY/WalK/GraS-like"/>
</dbReference>
<dbReference type="Pfam" id="PF00512">
    <property type="entry name" value="HisKA"/>
    <property type="match status" value="1"/>
</dbReference>
<keyword evidence="3" id="KW-0597">Phosphoprotein</keyword>
<dbReference type="SMART" id="SM00387">
    <property type="entry name" value="HATPase_c"/>
    <property type="match status" value="1"/>
</dbReference>
<keyword evidence="9" id="KW-1185">Reference proteome</keyword>
<dbReference type="CDD" id="cd00082">
    <property type="entry name" value="HisKA"/>
    <property type="match status" value="1"/>
</dbReference>
<evidence type="ECO:0000313" key="8">
    <source>
        <dbReference type="EMBL" id="RVU35445.1"/>
    </source>
</evidence>
<evidence type="ECO:0000256" key="3">
    <source>
        <dbReference type="ARBA" id="ARBA00022553"/>
    </source>
</evidence>
<evidence type="ECO:0000256" key="5">
    <source>
        <dbReference type="ARBA" id="ARBA00022777"/>
    </source>
</evidence>
<feature type="domain" description="Histidine kinase" evidence="7">
    <location>
        <begin position="267"/>
        <end position="466"/>
    </location>
</feature>
<dbReference type="InterPro" id="IPR004358">
    <property type="entry name" value="Sig_transdc_His_kin-like_C"/>
</dbReference>
<dbReference type="SUPFAM" id="SSF47384">
    <property type="entry name" value="Homodimeric domain of signal transducing histidine kinase"/>
    <property type="match status" value="1"/>
</dbReference>
<keyword evidence="6" id="KW-1133">Transmembrane helix</keyword>
<comment type="caution">
    <text evidence="8">The sequence shown here is derived from an EMBL/GenBank/DDBJ whole genome shotgun (WGS) entry which is preliminary data.</text>
</comment>
<keyword evidence="6" id="KW-0812">Transmembrane</keyword>
<dbReference type="SUPFAM" id="SSF55874">
    <property type="entry name" value="ATPase domain of HSP90 chaperone/DNA topoisomerase II/histidine kinase"/>
    <property type="match status" value="1"/>
</dbReference>
<protein>
    <recommendedName>
        <fullName evidence="2">histidine kinase</fullName>
        <ecNumber evidence="2">2.7.13.3</ecNumber>
    </recommendedName>
</protein>
<dbReference type="InterPro" id="IPR003594">
    <property type="entry name" value="HATPase_dom"/>
</dbReference>
<proteinExistence type="predicted"/>
<name>A0A437QLR7_9GAMM</name>
<evidence type="ECO:0000259" key="7">
    <source>
        <dbReference type="PROSITE" id="PS50109"/>
    </source>
</evidence>
<dbReference type="EC" id="2.7.13.3" evidence="2"/>
<dbReference type="GO" id="GO:0000155">
    <property type="term" value="F:phosphorelay sensor kinase activity"/>
    <property type="evidence" value="ECO:0007669"/>
    <property type="project" value="InterPro"/>
</dbReference>
<dbReference type="InterPro" id="IPR005467">
    <property type="entry name" value="His_kinase_dom"/>
</dbReference>
<keyword evidence="4" id="KW-0808">Transferase</keyword>
<dbReference type="Proteomes" id="UP000283077">
    <property type="component" value="Unassembled WGS sequence"/>
</dbReference>
<evidence type="ECO:0000256" key="1">
    <source>
        <dbReference type="ARBA" id="ARBA00000085"/>
    </source>
</evidence>
<dbReference type="InterPro" id="IPR003661">
    <property type="entry name" value="HisK_dim/P_dom"/>
</dbReference>
<sequence>MLPNCWDSAAMLWRDGWKSCKSTWSRFDATREFTICVCATAAISMVKLSEVRTDLVLLAAPVLLMSGLLSFGLWHLGWDWLQLTTLWCGLALCITGYLRLLLKRYLAPWRYVAICCDAIKSHEHNLRLNHTALPKLTIEALHELTALQQRLALQQQDEQHQWLLFRELWQLLPYPVLLLDASGKLTFANKAAADFLARPLLQQQDAALCGLTATAGGYVLAQCPAGWREQCSQLQLAQQQFTLWYALDLRQPLHAEQRRSHSELVRVLSHELRNSLTPMASMTQTLLSQQQWQEPQVRQVLQRISERASRLLNFIAAYREVNQLPAPQPRWFRLDELAQNCADLLSCPVQFQGLDWCYADPLLFEQLLLNLLKNAVEAQQQLPSEQPINLSFYREGTQQILQIEDQGPGFANPANLFTPFYTTKAQGLGVGLTLCRDILHLHQGELQARNLSAAGACLTASWPAADVSQF</sequence>
<evidence type="ECO:0000256" key="2">
    <source>
        <dbReference type="ARBA" id="ARBA00012438"/>
    </source>
</evidence>
<dbReference type="OrthoDB" id="1931120at2"/>
<dbReference type="Gene3D" id="1.10.287.130">
    <property type="match status" value="1"/>
</dbReference>
<dbReference type="EMBL" id="SACS01000015">
    <property type="protein sequence ID" value="RVU35445.1"/>
    <property type="molecule type" value="Genomic_DNA"/>
</dbReference>
<comment type="catalytic activity">
    <reaction evidence="1">
        <text>ATP + protein L-histidine = ADP + protein N-phospho-L-histidine.</text>
        <dbReference type="EC" id="2.7.13.3"/>
    </reaction>
</comment>
<dbReference type="GO" id="GO:0007234">
    <property type="term" value="P:osmosensory signaling via phosphorelay pathway"/>
    <property type="evidence" value="ECO:0007669"/>
    <property type="project" value="TreeGrafter"/>
</dbReference>
<dbReference type="InterPro" id="IPR036097">
    <property type="entry name" value="HisK_dim/P_sf"/>
</dbReference>
<dbReference type="Gene3D" id="3.30.565.10">
    <property type="entry name" value="Histidine kinase-like ATPase, C-terminal domain"/>
    <property type="match status" value="1"/>
</dbReference>
<dbReference type="AlphaFoldDB" id="A0A437QLR7"/>
<feature type="transmembrane region" description="Helical" evidence="6">
    <location>
        <begin position="55"/>
        <end position="74"/>
    </location>
</feature>
<accession>A0A437QLR7</accession>
<dbReference type="SMART" id="SM00388">
    <property type="entry name" value="HisKA"/>
    <property type="match status" value="1"/>
</dbReference>
<dbReference type="PANTHER" id="PTHR42878:SF14">
    <property type="entry name" value="OSMOLARITY TWO-COMPONENT SYSTEM PROTEIN SSK1"/>
    <property type="match status" value="1"/>
</dbReference>